<feature type="transmembrane region" description="Helical" evidence="1">
    <location>
        <begin position="170"/>
        <end position="188"/>
    </location>
</feature>
<dbReference type="AlphaFoldDB" id="A0AAT9GE38"/>
<keyword evidence="1" id="KW-0812">Transmembrane</keyword>
<evidence type="ECO:0000256" key="1">
    <source>
        <dbReference type="SAM" id="Phobius"/>
    </source>
</evidence>
<name>A0AAT9GE38_9RICK</name>
<dbReference type="InterPro" id="IPR036869">
    <property type="entry name" value="J_dom_sf"/>
</dbReference>
<dbReference type="Pfam" id="PF00226">
    <property type="entry name" value="DnaJ"/>
    <property type="match status" value="1"/>
</dbReference>
<dbReference type="Gene3D" id="1.10.287.110">
    <property type="entry name" value="DnaJ domain"/>
    <property type="match status" value="1"/>
</dbReference>
<evidence type="ECO:0000313" key="3">
    <source>
        <dbReference type="EMBL" id="BFD48049.1"/>
    </source>
</evidence>
<protein>
    <recommendedName>
        <fullName evidence="2">J domain-containing protein</fullName>
    </recommendedName>
</protein>
<accession>A0AAT9GE38</accession>
<reference evidence="3" key="1">
    <citation type="submission" date="2024-01" db="EMBL/GenBank/DDBJ databases">
        <title>Sequencing the genomes of a sandfly, Sergentomyia squamirostris, and its two endosymbionts.</title>
        <authorList>
            <person name="Itokawa K."/>
            <person name="Sanjoba C."/>
        </authorList>
    </citation>
    <scope>NUCLEOTIDE SEQUENCE</scope>
    <source>
        <strain evidence="3">WSSQ</strain>
    </source>
</reference>
<feature type="transmembrane region" description="Helical" evidence="1">
    <location>
        <begin position="263"/>
        <end position="284"/>
    </location>
</feature>
<feature type="domain" description="J" evidence="2">
    <location>
        <begin position="38"/>
        <end position="70"/>
    </location>
</feature>
<sequence>MARNVLNENEYHALKQLFLTFNIQKEDVVNSDIKNIKKKLSQQYRKLSLKYHSDKNPSNKEAEEKFKIIALNKPFFEEFIIEPLEKGLNKRNNLIKELRGKLWSRSYKELQKYLDDKCRNKLYNKQQSINNNVTAYVKYSSYSNLLGVLLVSFTSIAFLIINGISSNVPIAVGFLAPLLAGSILSLAVKSIYTRNGKEFNHQTNILLLFNFDQECENFSKSDRTKLKWLKNSVILSNTICTSLMFFGVGLDLVANGFGITNSMMLSGLLLSLPFTLLIVTSPILNAASNYILKKTAINSIEEQFKGDDQFIEVDNEKPSSTMSNQSYFPIGQLISSKLAILHSEVSS</sequence>
<keyword evidence="1" id="KW-0472">Membrane</keyword>
<feature type="transmembrane region" description="Helical" evidence="1">
    <location>
        <begin position="145"/>
        <end position="164"/>
    </location>
</feature>
<feature type="transmembrane region" description="Helical" evidence="1">
    <location>
        <begin position="233"/>
        <end position="257"/>
    </location>
</feature>
<dbReference type="CDD" id="cd06257">
    <property type="entry name" value="DnaJ"/>
    <property type="match status" value="1"/>
</dbReference>
<keyword evidence="1" id="KW-1133">Transmembrane helix</keyword>
<evidence type="ECO:0000259" key="2">
    <source>
        <dbReference type="Pfam" id="PF00226"/>
    </source>
</evidence>
<dbReference type="SUPFAM" id="SSF46565">
    <property type="entry name" value="Chaperone J-domain"/>
    <property type="match status" value="1"/>
</dbReference>
<dbReference type="InterPro" id="IPR001623">
    <property type="entry name" value="DnaJ_domain"/>
</dbReference>
<dbReference type="EMBL" id="AP029172">
    <property type="protein sequence ID" value="BFD48049.1"/>
    <property type="molecule type" value="Genomic_DNA"/>
</dbReference>
<organism evidence="3">
    <name type="scientific">Wolbachia endosymbiont of Sergentomyia squamirostris</name>
    <dbReference type="NCBI Taxonomy" id="3113640"/>
    <lineage>
        <taxon>Bacteria</taxon>
        <taxon>Pseudomonadati</taxon>
        <taxon>Pseudomonadota</taxon>
        <taxon>Alphaproteobacteria</taxon>
        <taxon>Rickettsiales</taxon>
        <taxon>Anaplasmataceae</taxon>
        <taxon>Wolbachieae</taxon>
        <taxon>Wolbachia</taxon>
    </lineage>
</organism>
<proteinExistence type="predicted"/>
<gene>
    <name evidence="3" type="ORF">DMENIID0003_11230</name>
</gene>